<sequence length="351" mass="39216">MSSIKILFYRPYEVLLVPIYNSILEILHLIGENFRLLARYLTFMILTFVLASGLGYYTLAIRSLTWILLGIASSIGFGFGMHTFVLFLAPHIAAVTMAAHSCRSLDFPEPPYPNEIICPEHVDLEEVTFFRILRKVGLESFMWGLGTAIGELPPYLAARLRAQAIGRRAGGGDSLESDGGAAGWEIWMIKIINKVGFMGILLCAAIPNPLFDAAGVASGMAQIPFLSFFGATMIGKAVIKVLIQTSFVILSFHKNNLETLIMQLSNRLNELFPSMKDLNMDNSLTVILREQRNNVLKKRLGEPKQTSLLGNLFNWIIFACFALFIMSLINALDKQYRERKSKKAVKADKKK</sequence>
<feature type="transmembrane region" description="Helical" evidence="1">
    <location>
        <begin position="66"/>
        <end position="89"/>
    </location>
</feature>
<accession>A0A6G1S3U2</accession>
<keyword evidence="1" id="KW-1133">Transmembrane helix</keyword>
<gene>
    <name evidence="2" type="primary">VMP1</name>
    <name evidence="2" type="ORF">g.17525</name>
</gene>
<proteinExistence type="predicted"/>
<reference evidence="2" key="1">
    <citation type="submission" date="2018-10" db="EMBL/GenBank/DDBJ databases">
        <title>Transcriptome assembly of Aceria tosichella (Wheat curl mite) Type 2.</title>
        <authorList>
            <person name="Scully E.D."/>
            <person name="Geib S.M."/>
            <person name="Palmer N.A."/>
            <person name="Gupta A.K."/>
            <person name="Sarath G."/>
            <person name="Tatineni S."/>
        </authorList>
    </citation>
    <scope>NUCLEOTIDE SEQUENCE</scope>
    <source>
        <strain evidence="2">LincolnNE</strain>
    </source>
</reference>
<dbReference type="AlphaFoldDB" id="A0A6G1S3U2"/>
<feature type="transmembrane region" description="Helical" evidence="1">
    <location>
        <begin position="37"/>
        <end position="59"/>
    </location>
</feature>
<keyword evidence="1" id="KW-0472">Membrane</keyword>
<dbReference type="EMBL" id="GGYP01000393">
    <property type="protein sequence ID" value="MDE45164.1"/>
    <property type="molecule type" value="Transcribed_RNA"/>
</dbReference>
<organism evidence="2">
    <name type="scientific">Aceria tosichella</name>
    <name type="common">wheat curl mite</name>
    <dbReference type="NCBI Taxonomy" id="561515"/>
    <lineage>
        <taxon>Eukaryota</taxon>
        <taxon>Metazoa</taxon>
        <taxon>Ecdysozoa</taxon>
        <taxon>Arthropoda</taxon>
        <taxon>Chelicerata</taxon>
        <taxon>Arachnida</taxon>
        <taxon>Acari</taxon>
        <taxon>Acariformes</taxon>
        <taxon>Trombidiformes</taxon>
        <taxon>Prostigmata</taxon>
        <taxon>Eupodina</taxon>
        <taxon>Eriophyoidea</taxon>
        <taxon>Eriophyidae</taxon>
        <taxon>Eriophyinae</taxon>
        <taxon>Aceriini</taxon>
        <taxon>Aceria</taxon>
    </lineage>
</organism>
<name>A0A6G1S3U2_9ACAR</name>
<keyword evidence="1" id="KW-0812">Transmembrane</keyword>
<evidence type="ECO:0000313" key="2">
    <source>
        <dbReference type="EMBL" id="MDE45164.1"/>
    </source>
</evidence>
<feature type="transmembrane region" description="Helical" evidence="1">
    <location>
        <begin position="312"/>
        <end position="332"/>
    </location>
</feature>
<evidence type="ECO:0000256" key="1">
    <source>
        <dbReference type="SAM" id="Phobius"/>
    </source>
</evidence>
<protein>
    <submittedName>
        <fullName evidence="2">Vacuole membrane protein 1</fullName>
    </submittedName>
</protein>